<protein>
    <submittedName>
        <fullName evidence="2">Uncharacterized protein</fullName>
    </submittedName>
</protein>
<name>A0A7S4HTH0_9EUKA</name>
<gene>
    <name evidence="2" type="ORF">CPOL0286_LOCUS6111</name>
</gene>
<evidence type="ECO:0000256" key="1">
    <source>
        <dbReference type="SAM" id="Phobius"/>
    </source>
</evidence>
<sequence length="184" mass="21085">MRLETMLERAILGDESDEMFWTRFRRRLRQARRQALVLVFLDSKLDDDLPEAAPAPPKPKVEAEEAKPDVTTTSKVQWGLRVLGWYKAALKWVQDRIKELVSETKDDFWPWVVAFAGYRLQKGELRVLQVPGCVGGVFAYPVKRIAMATRRPSLIVLGLAVVFQIAAYLIDWHNWLFGGLKSAD</sequence>
<keyword evidence="1" id="KW-1133">Transmembrane helix</keyword>
<dbReference type="EMBL" id="HBKO01013588">
    <property type="protein sequence ID" value="CAE2208988.1"/>
    <property type="molecule type" value="Transcribed_RNA"/>
</dbReference>
<dbReference type="AlphaFoldDB" id="A0A7S4HTH0"/>
<keyword evidence="1" id="KW-0812">Transmembrane</keyword>
<evidence type="ECO:0000313" key="2">
    <source>
        <dbReference type="EMBL" id="CAE2208988.1"/>
    </source>
</evidence>
<organism evidence="2">
    <name type="scientific">Prymnesium polylepis</name>
    <dbReference type="NCBI Taxonomy" id="72548"/>
    <lineage>
        <taxon>Eukaryota</taxon>
        <taxon>Haptista</taxon>
        <taxon>Haptophyta</taxon>
        <taxon>Prymnesiophyceae</taxon>
        <taxon>Prymnesiales</taxon>
        <taxon>Prymnesiaceae</taxon>
        <taxon>Prymnesium</taxon>
    </lineage>
</organism>
<reference evidence="2" key="1">
    <citation type="submission" date="2021-01" db="EMBL/GenBank/DDBJ databases">
        <authorList>
            <person name="Corre E."/>
            <person name="Pelletier E."/>
            <person name="Niang G."/>
            <person name="Scheremetjew M."/>
            <person name="Finn R."/>
            <person name="Kale V."/>
            <person name="Holt S."/>
            <person name="Cochrane G."/>
            <person name="Meng A."/>
            <person name="Brown T."/>
            <person name="Cohen L."/>
        </authorList>
    </citation>
    <scope>NUCLEOTIDE SEQUENCE</scope>
    <source>
        <strain evidence="2">UIO037</strain>
    </source>
</reference>
<keyword evidence="1" id="KW-0472">Membrane</keyword>
<proteinExistence type="predicted"/>
<accession>A0A7S4HTH0</accession>
<feature type="transmembrane region" description="Helical" evidence="1">
    <location>
        <begin position="153"/>
        <end position="170"/>
    </location>
</feature>